<dbReference type="PANTHER" id="PTHR11803">
    <property type="entry name" value="2-IMINOBUTANOATE/2-IMINOPROPANOATE DEAMINASE RIDA"/>
    <property type="match status" value="1"/>
</dbReference>
<reference evidence="1" key="1">
    <citation type="journal article" date="2020" name="Appl. Environ. Microbiol.">
        <title>Medium-Chain Fatty Acid Synthesis by 'Candidatus Weimeria bifida' gen. nov., sp. nov., and 'Candidatus Pseudoramibacter fermentans' sp. nov.</title>
        <authorList>
            <person name="Scarborough M.J."/>
            <person name="Myers K.S."/>
            <person name="Donohue T.J."/>
            <person name="Noguera D.R."/>
        </authorList>
    </citation>
    <scope>NUCLEOTIDE SEQUENCE</scope>
    <source>
        <strain evidence="1">LCO1.1</strain>
    </source>
</reference>
<gene>
    <name evidence="1" type="ORF">FRC54_03250</name>
</gene>
<dbReference type="InterPro" id="IPR035959">
    <property type="entry name" value="RutC-like_sf"/>
</dbReference>
<dbReference type="Pfam" id="PF01042">
    <property type="entry name" value="Ribonuc_L-PSP"/>
    <property type="match status" value="1"/>
</dbReference>
<dbReference type="CDD" id="cd00448">
    <property type="entry name" value="YjgF_YER057c_UK114_family"/>
    <property type="match status" value="1"/>
</dbReference>
<keyword evidence="2" id="KW-1185">Reference proteome</keyword>
<dbReference type="GO" id="GO:0019239">
    <property type="term" value="F:deaminase activity"/>
    <property type="evidence" value="ECO:0007669"/>
    <property type="project" value="TreeGrafter"/>
</dbReference>
<evidence type="ECO:0000313" key="1">
    <source>
        <dbReference type="EMBL" id="MQN00997.1"/>
    </source>
</evidence>
<dbReference type="PANTHER" id="PTHR11803:SF39">
    <property type="entry name" value="2-IMINOBUTANOATE_2-IMINOPROPANOATE DEAMINASE"/>
    <property type="match status" value="1"/>
</dbReference>
<protein>
    <submittedName>
        <fullName evidence="1">RidA family protein</fullName>
    </submittedName>
</protein>
<name>A0A6N7J066_9FIRM</name>
<dbReference type="Proteomes" id="UP000460257">
    <property type="component" value="Unassembled WGS sequence"/>
</dbReference>
<organism evidence="1 2">
    <name type="scientific">Candidatus Weimeria bifida</name>
    <dbReference type="NCBI Taxonomy" id="2599074"/>
    <lineage>
        <taxon>Bacteria</taxon>
        <taxon>Bacillati</taxon>
        <taxon>Bacillota</taxon>
        <taxon>Clostridia</taxon>
        <taxon>Lachnospirales</taxon>
        <taxon>Lachnospiraceae</taxon>
        <taxon>Candidatus Weimeria</taxon>
    </lineage>
</organism>
<dbReference type="SUPFAM" id="SSF55298">
    <property type="entry name" value="YjgF-like"/>
    <property type="match status" value="1"/>
</dbReference>
<dbReference type="Gene3D" id="3.30.1330.40">
    <property type="entry name" value="RutC-like"/>
    <property type="match status" value="1"/>
</dbReference>
<dbReference type="EMBL" id="VOGC01000002">
    <property type="protein sequence ID" value="MQN00997.1"/>
    <property type="molecule type" value="Genomic_DNA"/>
</dbReference>
<dbReference type="AlphaFoldDB" id="A0A6N7J066"/>
<comment type="caution">
    <text evidence="1">The sequence shown here is derived from an EMBL/GenBank/DDBJ whole genome shotgun (WGS) entry which is preliminary data.</text>
</comment>
<dbReference type="GO" id="GO:0005829">
    <property type="term" value="C:cytosol"/>
    <property type="evidence" value="ECO:0007669"/>
    <property type="project" value="TreeGrafter"/>
</dbReference>
<evidence type="ECO:0000313" key="2">
    <source>
        <dbReference type="Proteomes" id="UP000460257"/>
    </source>
</evidence>
<accession>A0A6N7J066</accession>
<proteinExistence type="predicted"/>
<sequence length="125" mass="13441">MKREQITSSKCGECEGPYALGVKMGNIIFTTQIGTDVSGAVVEGGIKAQTTATMENAKTVLEAAGASFADVGKVTIYIKDISLIPEMNEVYRAYFDEGDFPARCCTQCVDMVDGCLVEMEFVAVF</sequence>
<dbReference type="InterPro" id="IPR006175">
    <property type="entry name" value="YjgF/YER057c/UK114"/>
</dbReference>